<reference evidence="1 2" key="1">
    <citation type="journal article" date="2024" name="G3 (Bethesda)">
        <title>Genome assembly of Hibiscus sabdariffa L. provides insights into metabolisms of medicinal natural products.</title>
        <authorList>
            <person name="Kim T."/>
        </authorList>
    </citation>
    <scope>NUCLEOTIDE SEQUENCE [LARGE SCALE GENOMIC DNA]</scope>
    <source>
        <strain evidence="1">TK-2024</strain>
        <tissue evidence="1">Old leaves</tissue>
    </source>
</reference>
<evidence type="ECO:0000313" key="1">
    <source>
        <dbReference type="EMBL" id="KAK8971600.1"/>
    </source>
</evidence>
<sequence>MSYPWDSYLSLYIVALSSCGFRSELALTWSTILSSNPSFANLVWRSCSLFLPSASGFPTVLLCQPHLAFSHLPSPAHMHVTAKRTTLHSGNTNVPTSTPQCNARN</sequence>
<organism evidence="1 2">
    <name type="scientific">Hibiscus sabdariffa</name>
    <name type="common">roselle</name>
    <dbReference type="NCBI Taxonomy" id="183260"/>
    <lineage>
        <taxon>Eukaryota</taxon>
        <taxon>Viridiplantae</taxon>
        <taxon>Streptophyta</taxon>
        <taxon>Embryophyta</taxon>
        <taxon>Tracheophyta</taxon>
        <taxon>Spermatophyta</taxon>
        <taxon>Magnoliopsida</taxon>
        <taxon>eudicotyledons</taxon>
        <taxon>Gunneridae</taxon>
        <taxon>Pentapetalae</taxon>
        <taxon>rosids</taxon>
        <taxon>malvids</taxon>
        <taxon>Malvales</taxon>
        <taxon>Malvaceae</taxon>
        <taxon>Malvoideae</taxon>
        <taxon>Hibiscus</taxon>
    </lineage>
</organism>
<comment type="caution">
    <text evidence="1">The sequence shown here is derived from an EMBL/GenBank/DDBJ whole genome shotgun (WGS) entry which is preliminary data.</text>
</comment>
<accession>A0ABR2N682</accession>
<name>A0ABR2N682_9ROSI</name>
<gene>
    <name evidence="1" type="ORF">V6N11_005053</name>
</gene>
<evidence type="ECO:0000313" key="2">
    <source>
        <dbReference type="Proteomes" id="UP001396334"/>
    </source>
</evidence>
<dbReference type="Proteomes" id="UP001396334">
    <property type="component" value="Unassembled WGS sequence"/>
</dbReference>
<proteinExistence type="predicted"/>
<evidence type="ECO:0008006" key="3">
    <source>
        <dbReference type="Google" id="ProtNLM"/>
    </source>
</evidence>
<keyword evidence="2" id="KW-1185">Reference proteome</keyword>
<protein>
    <recommendedName>
        <fullName evidence="3">Secreted protein</fullName>
    </recommendedName>
</protein>
<dbReference type="EMBL" id="JBBPBN010000244">
    <property type="protein sequence ID" value="KAK8971600.1"/>
    <property type="molecule type" value="Genomic_DNA"/>
</dbReference>